<sequence>MANDRNNVEVHARTYSNSSNLTHEQSPPHSPHPRSYTAGPGHPIDMHRSGMVGDSSPSMIRQTRTELPQTTRKSNHGSRGSSVHSCGSGKGVKQTSGQSASGQGHNDESSRVNYALWRSWEESLLVNWLYEPENRKLFNIPRRKKECHERIIREVLPEKTSRAIEGKIRTLEKRYQKTVLELQEEDFAEKHPGKEPEEVCEELCPRFSKLEAIFNPSQAHARSHLASLKAQHLKQHGLSDKRKASWSGTGGAMQVVDKANGAVPAEHGLNSAASVNASAISSAGTSNSISAPRNSPPRIEAAESMPVGSSSTVQGRRIAPKRGSDGDEVHEGDGPVMMSSNKRSRTMPSIMQNRLSPGHQYPHHYHHHHHPQRSPLPLQQATMQLQQYQQQQQQQRMYENGSSRLVFDTVGRPSTATLPMMQLSMQSPVVATNGPMAVSNVHQHQHVPPRHHPTQASTAPPNMQEAAETASSGVIQGTREELEWLQFNLRREELDFRKVVFAHDQSLENKRIQLEEYRIENQRREMELESKRLDVHKQQLDIQIESLKSLTSMLGQMVSQMSTAMNASKEPSNTESNESVQQK</sequence>
<feature type="compositionally biased region" description="Polar residues" evidence="2">
    <location>
        <begin position="338"/>
        <end position="355"/>
    </location>
</feature>
<evidence type="ECO:0000256" key="2">
    <source>
        <dbReference type="SAM" id="MobiDB-lite"/>
    </source>
</evidence>
<protein>
    <submittedName>
        <fullName evidence="3">Uncharacterized protein</fullName>
    </submittedName>
</protein>
<gene>
    <name evidence="3" type="ORF">IWW36_003472</name>
</gene>
<feature type="compositionally biased region" description="Basic residues" evidence="2">
    <location>
        <begin position="361"/>
        <end position="372"/>
    </location>
</feature>
<feature type="compositionally biased region" description="Polar residues" evidence="2">
    <location>
        <begin position="55"/>
        <end position="85"/>
    </location>
</feature>
<feature type="region of interest" description="Disordered" evidence="2">
    <location>
        <begin position="563"/>
        <end position="583"/>
    </location>
</feature>
<feature type="compositionally biased region" description="Polar residues" evidence="2">
    <location>
        <begin position="284"/>
        <end position="293"/>
    </location>
</feature>
<proteinExistence type="predicted"/>
<dbReference type="EMBL" id="JANBUW010000206">
    <property type="protein sequence ID" value="KAJ2848152.1"/>
    <property type="molecule type" value="Genomic_DNA"/>
</dbReference>
<feature type="compositionally biased region" description="Polar residues" evidence="2">
    <location>
        <begin position="15"/>
        <end position="27"/>
    </location>
</feature>
<feature type="region of interest" description="Disordered" evidence="2">
    <location>
        <begin position="283"/>
        <end position="375"/>
    </location>
</feature>
<dbReference type="OrthoDB" id="5582579at2759"/>
<reference evidence="3" key="1">
    <citation type="submission" date="2022-07" db="EMBL/GenBank/DDBJ databases">
        <title>Phylogenomic reconstructions and comparative analyses of Kickxellomycotina fungi.</title>
        <authorList>
            <person name="Reynolds N.K."/>
            <person name="Stajich J.E."/>
            <person name="Barry K."/>
            <person name="Grigoriev I.V."/>
            <person name="Crous P."/>
            <person name="Smith M.E."/>
        </authorList>
    </citation>
    <scope>NUCLEOTIDE SEQUENCE</scope>
    <source>
        <strain evidence="3">NRRL 1566</strain>
    </source>
</reference>
<organism evidence="3 4">
    <name type="scientific">Coemansia brasiliensis</name>
    <dbReference type="NCBI Taxonomy" id="2650707"/>
    <lineage>
        <taxon>Eukaryota</taxon>
        <taxon>Fungi</taxon>
        <taxon>Fungi incertae sedis</taxon>
        <taxon>Zoopagomycota</taxon>
        <taxon>Kickxellomycotina</taxon>
        <taxon>Kickxellomycetes</taxon>
        <taxon>Kickxellales</taxon>
        <taxon>Kickxellaceae</taxon>
        <taxon>Coemansia</taxon>
    </lineage>
</organism>
<dbReference type="Proteomes" id="UP001139887">
    <property type="component" value="Unassembled WGS sequence"/>
</dbReference>
<keyword evidence="1" id="KW-0175">Coiled coil</keyword>
<dbReference type="AlphaFoldDB" id="A0A9W8IA47"/>
<comment type="caution">
    <text evidence="3">The sequence shown here is derived from an EMBL/GenBank/DDBJ whole genome shotgun (WGS) entry which is preliminary data.</text>
</comment>
<evidence type="ECO:0000256" key="1">
    <source>
        <dbReference type="SAM" id="Coils"/>
    </source>
</evidence>
<name>A0A9W8IA47_9FUNG</name>
<evidence type="ECO:0000313" key="3">
    <source>
        <dbReference type="EMBL" id="KAJ2848152.1"/>
    </source>
</evidence>
<feature type="region of interest" description="Disordered" evidence="2">
    <location>
        <begin position="15"/>
        <end position="109"/>
    </location>
</feature>
<evidence type="ECO:0000313" key="4">
    <source>
        <dbReference type="Proteomes" id="UP001139887"/>
    </source>
</evidence>
<feature type="coiled-coil region" evidence="1">
    <location>
        <begin position="507"/>
        <end position="539"/>
    </location>
</feature>
<feature type="compositionally biased region" description="Basic and acidic residues" evidence="2">
    <location>
        <begin position="322"/>
        <end position="333"/>
    </location>
</feature>
<keyword evidence="4" id="KW-1185">Reference proteome</keyword>
<feature type="compositionally biased region" description="Polar residues" evidence="2">
    <location>
        <begin position="93"/>
        <end position="104"/>
    </location>
</feature>
<accession>A0A9W8IA47</accession>